<name>F0RYH6_SPHGB</name>
<dbReference type="OrthoDB" id="366651at2"/>
<sequence>MKHSLLVFAGKHSKLTLAVVLLITAFFLYHASFLHLDADYNSLMNETGKGVTYTGGTGEYKPQQQADQQEYREAIPETMVLDSSSLGDYLVASNKQETIAPEENLAYSTSYLVMLESPVLYEADTLNRISSVMQKLSATGYVGQSFSVLDFVTFEKRGSRLVSVPFATNSGQQAWTDEQAELLLKRIENDPLVKNYLVSEDLTSILFSFESFALTHQMENELSAILDELREADIKVSINGGAIITNRLMHYLGRDLSILLTLCFIAILTIYYLSFKAKRSVLLPFSMSVIGIIWTFGTMRLLGYSLTIVNIVTPCMVLNLGSSYAIHVIGEYYSDYAKGMNPVQSTQKILRTIVFACMTTVIGFMSLLFSKTPALREFGIAVGIGVSYCAVLASTYLPAMLNLVVPPKQEQITTYKKGYLALLVISIDRVVKRAWPLFIVLFILIIGGYALTRDHIPVNTNYMSYLPKKDPLGITSRNFAQKMGGDTPYLITVEAPQGESQFFLKSENLQDVYAFEQAILQSSDDVRHILSFASYVAFANSVYSQEAGIPESDGLLNLLSRMVILMSRQGQEEMGAIMNPEGTKLTIILQNYDAKEQALGTIGSAKRIEDTVLSYLPLLPNGTIVTLGGEPHRSLHFSNTLLSDQSKSTYASYLLVFLVVLFAFKSLSFALYALIPIISGVMANYIFMYFFQIPFDMITVSFAAIAVGAGIDDAIHFLIRYRNKLGIDNRSVESLLSETIRETGRPIILTTLSIVGGMMMFLFASYTPVRYFGSLMSIALLNCMLSTLLIMPSVIRLVTRIQRRFGLQTATDRRK</sequence>
<dbReference type="SUPFAM" id="SSF82866">
    <property type="entry name" value="Multidrug efflux transporter AcrB transmembrane domain"/>
    <property type="match status" value="2"/>
</dbReference>
<feature type="transmembrane region" description="Helical" evidence="6">
    <location>
        <begin position="281"/>
        <end position="302"/>
    </location>
</feature>
<comment type="subcellular location">
    <subcellularLocation>
        <location evidence="1">Cell membrane</location>
        <topology evidence="1">Multi-pass membrane protein</topology>
    </subcellularLocation>
</comment>
<feature type="transmembrane region" description="Helical" evidence="6">
    <location>
        <begin position="747"/>
        <end position="766"/>
    </location>
</feature>
<keyword evidence="9" id="KW-1185">Reference proteome</keyword>
<keyword evidence="2" id="KW-1003">Cell membrane</keyword>
<gene>
    <name evidence="8" type="ordered locus">SpiBuddy_0920</name>
</gene>
<reference evidence="9" key="1">
    <citation type="submission" date="2011-02" db="EMBL/GenBank/DDBJ databases">
        <title>Complete sequence of Spirochaeta sp. Buddy.</title>
        <authorList>
            <person name="Lucas S."/>
            <person name="Copeland A."/>
            <person name="Lapidus A."/>
            <person name="Cheng J.-F."/>
            <person name="Goodwin L."/>
            <person name="Pitluck S."/>
            <person name="Zeytun A."/>
            <person name="Detter J.C."/>
            <person name="Han C."/>
            <person name="Tapia R."/>
            <person name="Land M."/>
            <person name="Hauser L."/>
            <person name="Kyrpides N."/>
            <person name="Ivanova N."/>
            <person name="Mikhailova N."/>
            <person name="Pagani I."/>
            <person name="Ritalahti K.M."/>
            <person name="Loeffler F.E."/>
            <person name="Woyke T."/>
        </authorList>
    </citation>
    <scope>NUCLEOTIDE SEQUENCE [LARGE SCALE GENOMIC DNA]</scope>
    <source>
        <strain evidence="9">ATCC BAA-1886 / DSM 22777 / Buddy</strain>
    </source>
</reference>
<evidence type="ECO:0000313" key="9">
    <source>
        <dbReference type="Proteomes" id="UP000008466"/>
    </source>
</evidence>
<dbReference type="EMBL" id="CP002541">
    <property type="protein sequence ID" value="ADY12747.1"/>
    <property type="molecule type" value="Genomic_DNA"/>
</dbReference>
<dbReference type="eggNOG" id="COG1033">
    <property type="taxonomic scope" value="Bacteria"/>
</dbReference>
<feature type="transmembrane region" description="Helical" evidence="6">
    <location>
        <begin position="772"/>
        <end position="795"/>
    </location>
</feature>
<feature type="domain" description="SSD" evidence="7">
    <location>
        <begin position="289"/>
        <end position="403"/>
    </location>
</feature>
<keyword evidence="3 6" id="KW-0812">Transmembrane</keyword>
<dbReference type="Proteomes" id="UP000008466">
    <property type="component" value="Chromosome"/>
</dbReference>
<evidence type="ECO:0000256" key="5">
    <source>
        <dbReference type="ARBA" id="ARBA00023136"/>
    </source>
</evidence>
<proteinExistence type="predicted"/>
<dbReference type="InterPro" id="IPR004869">
    <property type="entry name" value="MMPL_dom"/>
</dbReference>
<dbReference type="HOGENOM" id="CLU_008861_1_0_12"/>
<dbReference type="STRING" id="158189.SpiBuddy_0920"/>
<dbReference type="Gene3D" id="1.20.1640.10">
    <property type="entry name" value="Multidrug efflux transporter AcrB transmembrane domain"/>
    <property type="match status" value="2"/>
</dbReference>
<feature type="domain" description="SSD" evidence="7">
    <location>
        <begin position="693"/>
        <end position="797"/>
    </location>
</feature>
<evidence type="ECO:0000256" key="1">
    <source>
        <dbReference type="ARBA" id="ARBA00004651"/>
    </source>
</evidence>
<feature type="transmembrane region" description="Helical" evidence="6">
    <location>
        <begin position="378"/>
        <end position="397"/>
    </location>
</feature>
<dbReference type="Pfam" id="PF03176">
    <property type="entry name" value="MMPL"/>
    <property type="match status" value="2"/>
</dbReference>
<feature type="transmembrane region" description="Helical" evidence="6">
    <location>
        <begin position="309"/>
        <end position="329"/>
    </location>
</feature>
<evidence type="ECO:0000259" key="7">
    <source>
        <dbReference type="PROSITE" id="PS50156"/>
    </source>
</evidence>
<dbReference type="KEGG" id="sbu:SpiBuddy_0920"/>
<feature type="transmembrane region" description="Helical" evidence="6">
    <location>
        <begin position="697"/>
        <end position="719"/>
    </location>
</feature>
<evidence type="ECO:0000256" key="2">
    <source>
        <dbReference type="ARBA" id="ARBA00022475"/>
    </source>
</evidence>
<dbReference type="InterPro" id="IPR050545">
    <property type="entry name" value="Mycobact_MmpL"/>
</dbReference>
<keyword evidence="5 6" id="KW-0472">Membrane</keyword>
<dbReference type="InterPro" id="IPR000731">
    <property type="entry name" value="SSD"/>
</dbReference>
<feature type="transmembrane region" description="Helical" evidence="6">
    <location>
        <begin position="349"/>
        <end position="369"/>
    </location>
</feature>
<evidence type="ECO:0000256" key="6">
    <source>
        <dbReference type="SAM" id="Phobius"/>
    </source>
</evidence>
<dbReference type="PANTHER" id="PTHR33406:SF13">
    <property type="entry name" value="MEMBRANE PROTEIN YDFJ"/>
    <property type="match status" value="1"/>
</dbReference>
<feature type="transmembrane region" description="Helical" evidence="6">
    <location>
        <begin position="434"/>
        <end position="452"/>
    </location>
</feature>
<evidence type="ECO:0000256" key="3">
    <source>
        <dbReference type="ARBA" id="ARBA00022692"/>
    </source>
</evidence>
<dbReference type="PROSITE" id="PS50156">
    <property type="entry name" value="SSD"/>
    <property type="match status" value="2"/>
</dbReference>
<dbReference type="AlphaFoldDB" id="F0RYH6"/>
<keyword evidence="4 6" id="KW-1133">Transmembrane helix</keyword>
<feature type="transmembrane region" description="Helical" evidence="6">
    <location>
        <begin position="256"/>
        <end position="275"/>
    </location>
</feature>
<accession>F0RYH6</accession>
<feature type="transmembrane region" description="Helical" evidence="6">
    <location>
        <begin position="15"/>
        <end position="36"/>
    </location>
</feature>
<evidence type="ECO:0000256" key="4">
    <source>
        <dbReference type="ARBA" id="ARBA00022989"/>
    </source>
</evidence>
<dbReference type="PANTHER" id="PTHR33406">
    <property type="entry name" value="MEMBRANE PROTEIN MJ1562-RELATED"/>
    <property type="match status" value="1"/>
</dbReference>
<dbReference type="GO" id="GO:0005886">
    <property type="term" value="C:plasma membrane"/>
    <property type="evidence" value="ECO:0007669"/>
    <property type="project" value="UniProtKB-SubCell"/>
</dbReference>
<evidence type="ECO:0000313" key="8">
    <source>
        <dbReference type="EMBL" id="ADY12747.1"/>
    </source>
</evidence>
<protein>
    <recommendedName>
        <fullName evidence="7">SSD domain-containing protein</fullName>
    </recommendedName>
</protein>
<organism evidence="8 9">
    <name type="scientific">Sphaerochaeta globosa (strain ATCC BAA-1886 / DSM 22777 / Buddy)</name>
    <name type="common">Spirochaeta sp. (strain Buddy)</name>
    <dbReference type="NCBI Taxonomy" id="158189"/>
    <lineage>
        <taxon>Bacteria</taxon>
        <taxon>Pseudomonadati</taxon>
        <taxon>Spirochaetota</taxon>
        <taxon>Spirochaetia</taxon>
        <taxon>Spirochaetales</taxon>
        <taxon>Sphaerochaetaceae</taxon>
        <taxon>Sphaerochaeta</taxon>
    </lineage>
</organism>
<dbReference type="RefSeq" id="WP_013606599.1">
    <property type="nucleotide sequence ID" value="NC_015152.1"/>
</dbReference>